<evidence type="ECO:0000256" key="4">
    <source>
        <dbReference type="ARBA" id="ARBA00022840"/>
    </source>
</evidence>
<evidence type="ECO:0000259" key="7">
    <source>
        <dbReference type="PROSITE" id="PS50011"/>
    </source>
</evidence>
<dbReference type="GO" id="GO:0004694">
    <property type="term" value="F:eukaryotic translation initiation factor 2alpha kinase activity"/>
    <property type="evidence" value="ECO:0007669"/>
    <property type="project" value="TreeGrafter"/>
</dbReference>
<dbReference type="SUPFAM" id="SSF56112">
    <property type="entry name" value="Protein kinase-like (PK-like)"/>
    <property type="match status" value="1"/>
</dbReference>
<dbReference type="GO" id="GO:0005634">
    <property type="term" value="C:nucleus"/>
    <property type="evidence" value="ECO:0007669"/>
    <property type="project" value="TreeGrafter"/>
</dbReference>
<keyword evidence="8" id="KW-1185">Reference proteome</keyword>
<evidence type="ECO:0000256" key="3">
    <source>
        <dbReference type="ARBA" id="ARBA00022777"/>
    </source>
</evidence>
<dbReference type="Pfam" id="PF00069">
    <property type="entry name" value="Pkinase"/>
    <property type="match status" value="1"/>
</dbReference>
<dbReference type="Gene3D" id="3.30.200.20">
    <property type="entry name" value="Phosphorylase Kinase, domain 1"/>
    <property type="match status" value="1"/>
</dbReference>
<evidence type="ECO:0000313" key="9">
    <source>
        <dbReference type="WBParaSite" id="jg2751"/>
    </source>
</evidence>
<keyword evidence="1" id="KW-0808">Transferase</keyword>
<evidence type="ECO:0000256" key="6">
    <source>
        <dbReference type="SAM" id="MobiDB-lite"/>
    </source>
</evidence>
<dbReference type="PANTHER" id="PTHR11042:SF136">
    <property type="entry name" value="EIF-2-ALPHA KINASE GCN2"/>
    <property type="match status" value="1"/>
</dbReference>
<name>A0A915E4J5_9BILA</name>
<feature type="region of interest" description="Disordered" evidence="6">
    <location>
        <begin position="1"/>
        <end position="36"/>
    </location>
</feature>
<dbReference type="Gene3D" id="1.10.10.1450">
    <property type="match status" value="1"/>
</dbReference>
<dbReference type="GO" id="GO:1990625">
    <property type="term" value="P:negative regulation of cytoplasmic translational initiation in response to stress"/>
    <property type="evidence" value="ECO:0007669"/>
    <property type="project" value="TreeGrafter"/>
</dbReference>
<dbReference type="InterPro" id="IPR050339">
    <property type="entry name" value="CC_SR_Kinase"/>
</dbReference>
<keyword evidence="2 5" id="KW-0547">Nucleotide-binding</keyword>
<proteinExistence type="predicted"/>
<dbReference type="GO" id="GO:0005829">
    <property type="term" value="C:cytosol"/>
    <property type="evidence" value="ECO:0007669"/>
    <property type="project" value="TreeGrafter"/>
</dbReference>
<keyword evidence="4 5" id="KW-0067">ATP-binding</keyword>
<dbReference type="InterPro" id="IPR041426">
    <property type="entry name" value="Mos1_HTH"/>
</dbReference>
<dbReference type="InterPro" id="IPR017441">
    <property type="entry name" value="Protein_kinase_ATP_BS"/>
</dbReference>
<evidence type="ECO:0000256" key="5">
    <source>
        <dbReference type="PROSITE-ProRule" id="PRU10141"/>
    </source>
</evidence>
<protein>
    <submittedName>
        <fullName evidence="9">Protein kinase domain-containing protein</fullName>
    </submittedName>
</protein>
<dbReference type="PROSITE" id="PS50011">
    <property type="entry name" value="PROTEIN_KINASE_DOM"/>
    <property type="match status" value="1"/>
</dbReference>
<feature type="domain" description="Protein kinase" evidence="7">
    <location>
        <begin position="387"/>
        <end position="623"/>
    </location>
</feature>
<keyword evidence="3" id="KW-0418">Kinase</keyword>
<dbReference type="PROSITE" id="PS00107">
    <property type="entry name" value="PROTEIN_KINASE_ATP"/>
    <property type="match status" value="1"/>
</dbReference>
<dbReference type="InterPro" id="IPR000719">
    <property type="entry name" value="Prot_kinase_dom"/>
</dbReference>
<organism evidence="8 9">
    <name type="scientific">Ditylenchus dipsaci</name>
    <dbReference type="NCBI Taxonomy" id="166011"/>
    <lineage>
        <taxon>Eukaryota</taxon>
        <taxon>Metazoa</taxon>
        <taxon>Ecdysozoa</taxon>
        <taxon>Nematoda</taxon>
        <taxon>Chromadorea</taxon>
        <taxon>Rhabditida</taxon>
        <taxon>Tylenchina</taxon>
        <taxon>Tylenchomorpha</taxon>
        <taxon>Sphaerularioidea</taxon>
        <taxon>Anguinidae</taxon>
        <taxon>Anguininae</taxon>
        <taxon>Ditylenchus</taxon>
    </lineage>
</organism>
<evidence type="ECO:0000256" key="1">
    <source>
        <dbReference type="ARBA" id="ARBA00022679"/>
    </source>
</evidence>
<feature type="compositionally biased region" description="Basic and acidic residues" evidence="6">
    <location>
        <begin position="8"/>
        <end position="36"/>
    </location>
</feature>
<evidence type="ECO:0000313" key="8">
    <source>
        <dbReference type="Proteomes" id="UP000887574"/>
    </source>
</evidence>
<dbReference type="AlphaFoldDB" id="A0A915E4J5"/>
<dbReference type="Pfam" id="PF17906">
    <property type="entry name" value="HTH_48"/>
    <property type="match status" value="1"/>
</dbReference>
<dbReference type="WBParaSite" id="jg2751">
    <property type="protein sequence ID" value="jg2751"/>
    <property type="gene ID" value="jg2751"/>
</dbReference>
<sequence>MSPSFNYQKERADSETREIAAIDEENERRREELLNKKEQEELERRNRMQMANLGKELGDCIMVDLLSSGLDKQQEKKRIYKLLKIKSFRPAIHPMAVEWCAWSHFCDQILVTEWVFQYTLGRKGQRKTAGNPDFSAFEDRLDQFLQLVRRIQHSVKVDDQQFFTNYLFVNLNKLSTSPTNFNCRILIGQNVEEGDSCLGNASTMEIVKTNTHRLVPQLAAQMVCALKWLHAQNFSHGHFDQYSVWLTNNKMFRMSDYFLLPHLKELCNEFDRLTNPASYTLQKEQIEKGSLIKQQRGDLFCLGKLLDSILGPKDILKCDQSESPSCFPSNPDAVDFIKACQTAKNVEQLAEHKYLIQDFRQPSNMSFDSNTIPGVGSLVDSRLAKEFQVVQWLGKGGFGDVYLARNKVDDNDYAVKRIPLNPKSERLNQKIKREAKLFSKLNHEHVVRYYSAWIESIPDGQDGSSAKNSSLLTTTSPITNSSLADGKLKVAEKERLAPLAEDACNVSGEWSESFQKVDSSASSTDDESGARGGPNQRGKLWRRLRRMRVKNHLHIRHIMLYHFEKGWRAAQSFRDFVELFGEEAISKNQVKRWFKRFKSGGTCSNILHIHQQKLQQTTTSTGL</sequence>
<accession>A0A915E4J5</accession>
<dbReference type="GO" id="GO:0005524">
    <property type="term" value="F:ATP binding"/>
    <property type="evidence" value="ECO:0007669"/>
    <property type="project" value="UniProtKB-UniRule"/>
</dbReference>
<dbReference type="PANTHER" id="PTHR11042">
    <property type="entry name" value="EUKARYOTIC TRANSLATION INITIATION FACTOR 2-ALPHA KINASE EIF2-ALPHA KINASE -RELATED"/>
    <property type="match status" value="1"/>
</dbReference>
<evidence type="ECO:0000256" key="2">
    <source>
        <dbReference type="ARBA" id="ARBA00022741"/>
    </source>
</evidence>
<feature type="binding site" evidence="5">
    <location>
        <position position="416"/>
    </location>
    <ligand>
        <name>ATP</name>
        <dbReference type="ChEBI" id="CHEBI:30616"/>
    </ligand>
</feature>
<dbReference type="Proteomes" id="UP000887574">
    <property type="component" value="Unplaced"/>
</dbReference>
<reference evidence="9" key="1">
    <citation type="submission" date="2022-11" db="UniProtKB">
        <authorList>
            <consortium name="WormBaseParasite"/>
        </authorList>
    </citation>
    <scope>IDENTIFICATION</scope>
</reference>
<dbReference type="InterPro" id="IPR011009">
    <property type="entry name" value="Kinase-like_dom_sf"/>
</dbReference>
<feature type="region of interest" description="Disordered" evidence="6">
    <location>
        <begin position="517"/>
        <end position="539"/>
    </location>
</feature>